<name>A0ACC1J6C8_9FUNG</name>
<protein>
    <submittedName>
        <fullName evidence="1">Uncharacterized protein</fullName>
    </submittedName>
</protein>
<feature type="non-terminal residue" evidence="1">
    <location>
        <position position="265"/>
    </location>
</feature>
<evidence type="ECO:0000313" key="2">
    <source>
        <dbReference type="Proteomes" id="UP001150603"/>
    </source>
</evidence>
<sequence length="265" mass="28326">MSFGPNQLNSAAEQLDAKIAELEAVISSATNDAQARVSRDLKKAWESVYNALGYSPNPRGPGAHAHMSTAHSSNRPSTTATLVASAMGAGQHSHATAPNVPLEPGEASTRSAVQNGQIEPNKIGVRNECSNCKGAASDVLWVCISCADHRLCNTCKNDGRKEMAGKQHRLVAWAIDKTTIAKGHYIVCDDCSKPVVGLRWSCAECESFDVCNDCAKSSSHQHELKSMYFAETASFPYGAVGYSCNLCGSTATPPVYCCLHCKDFH</sequence>
<comment type="caution">
    <text evidence="1">The sequence shown here is derived from an EMBL/GenBank/DDBJ whole genome shotgun (WGS) entry which is preliminary data.</text>
</comment>
<reference evidence="1" key="1">
    <citation type="submission" date="2022-07" db="EMBL/GenBank/DDBJ databases">
        <title>Phylogenomic reconstructions and comparative analyses of Kickxellomycotina fungi.</title>
        <authorList>
            <person name="Reynolds N.K."/>
            <person name="Stajich J.E."/>
            <person name="Barry K."/>
            <person name="Grigoriev I.V."/>
            <person name="Crous P."/>
            <person name="Smith M.E."/>
        </authorList>
    </citation>
    <scope>NUCLEOTIDE SEQUENCE</scope>
    <source>
        <strain evidence="1">NRRL 5244</strain>
    </source>
</reference>
<keyword evidence="2" id="KW-1185">Reference proteome</keyword>
<organism evidence="1 2">
    <name type="scientific">Linderina macrospora</name>
    <dbReference type="NCBI Taxonomy" id="4868"/>
    <lineage>
        <taxon>Eukaryota</taxon>
        <taxon>Fungi</taxon>
        <taxon>Fungi incertae sedis</taxon>
        <taxon>Zoopagomycota</taxon>
        <taxon>Kickxellomycotina</taxon>
        <taxon>Kickxellomycetes</taxon>
        <taxon>Kickxellales</taxon>
        <taxon>Kickxellaceae</taxon>
        <taxon>Linderina</taxon>
    </lineage>
</organism>
<proteinExistence type="predicted"/>
<accession>A0ACC1J6C8</accession>
<dbReference type="Proteomes" id="UP001150603">
    <property type="component" value="Unassembled WGS sequence"/>
</dbReference>
<dbReference type="EMBL" id="JANBPW010002918">
    <property type="protein sequence ID" value="KAJ1939210.1"/>
    <property type="molecule type" value="Genomic_DNA"/>
</dbReference>
<gene>
    <name evidence="1" type="ORF">FBU59_004202</name>
</gene>
<evidence type="ECO:0000313" key="1">
    <source>
        <dbReference type="EMBL" id="KAJ1939210.1"/>
    </source>
</evidence>